<gene>
    <name evidence="1" type="ORF">PL9214670052</name>
</gene>
<reference evidence="2" key="1">
    <citation type="submission" date="2015-10" db="EMBL/GenBank/DDBJ databases">
        <authorList>
            <person name="Regsiter A."/>
            <person name="william w."/>
        </authorList>
    </citation>
    <scope>NUCLEOTIDE SEQUENCE [LARGE SCALE GENOMIC DNA]</scope>
</reference>
<sequence>MTVQGRTVGTKYYYSVFSETEVFVIAQALTSFYKTKLQS</sequence>
<dbReference type="AlphaFoldDB" id="A0A1J1LTT8"/>
<dbReference type="EMBL" id="CZDF01000174">
    <property type="protein sequence ID" value="CUR35426.1"/>
    <property type="molecule type" value="Genomic_DNA"/>
</dbReference>
<organism evidence="1 2">
    <name type="scientific">Planktothrix tepida PCC 9214</name>
    <dbReference type="NCBI Taxonomy" id="671072"/>
    <lineage>
        <taxon>Bacteria</taxon>
        <taxon>Bacillati</taxon>
        <taxon>Cyanobacteriota</taxon>
        <taxon>Cyanophyceae</taxon>
        <taxon>Oscillatoriophycideae</taxon>
        <taxon>Oscillatoriales</taxon>
        <taxon>Microcoleaceae</taxon>
        <taxon>Planktothrix</taxon>
    </lineage>
</organism>
<keyword evidence="2" id="KW-1185">Reference proteome</keyword>
<protein>
    <submittedName>
        <fullName evidence="1">Uncharacterized protein</fullName>
    </submittedName>
</protein>
<evidence type="ECO:0000313" key="1">
    <source>
        <dbReference type="EMBL" id="CUR35426.1"/>
    </source>
</evidence>
<accession>A0A1J1LTT8</accession>
<proteinExistence type="predicted"/>
<dbReference type="STRING" id="671072.PL9214670052"/>
<name>A0A1J1LTT8_9CYAN</name>
<evidence type="ECO:0000313" key="2">
    <source>
        <dbReference type="Proteomes" id="UP000184315"/>
    </source>
</evidence>
<dbReference type="Proteomes" id="UP000184315">
    <property type="component" value="Unassembled WGS sequence"/>
</dbReference>